<dbReference type="EMBL" id="DAANQJ010000014">
    <property type="protein sequence ID" value="HAD0976733.1"/>
    <property type="molecule type" value="Genomic_DNA"/>
</dbReference>
<dbReference type="EMBL" id="DAANIU010000030">
    <property type="protein sequence ID" value="HAD0056005.1"/>
    <property type="molecule type" value="Genomic_DNA"/>
</dbReference>
<gene>
    <name evidence="9" type="ORF">CAC56_08090</name>
    <name evidence="1" type="ORF">G0L06_22015</name>
    <name evidence="2" type="ORF">G0L15_19085</name>
    <name evidence="3" type="ORF">G0L49_21000</name>
    <name evidence="4" type="ORF">G0L51_19055</name>
    <name evidence="5" type="ORF">G0M21_16270</name>
    <name evidence="6" type="ORF">G0N94_10660</name>
    <name evidence="7" type="ORF">G0O15_11595</name>
    <name evidence="8" type="ORF">G4B74_001798</name>
</gene>
<dbReference type="RefSeq" id="WP_125572651.1">
    <property type="nucleotide sequence ID" value="NZ_CDHZ01000037.1"/>
</dbReference>
<dbReference type="EMBL" id="DAANIR010000105">
    <property type="protein sequence ID" value="HAD0042055.1"/>
    <property type="molecule type" value="Genomic_DNA"/>
</dbReference>
<evidence type="ECO:0000313" key="5">
    <source>
        <dbReference type="EMBL" id="HAD0571241.1"/>
    </source>
</evidence>
<accession>A0A611G2X9</accession>
<organism evidence="1">
    <name type="scientific">Salmonella typhimurium</name>
    <dbReference type="NCBI Taxonomy" id="90371"/>
    <lineage>
        <taxon>Bacteria</taxon>
        <taxon>Pseudomonadati</taxon>
        <taxon>Pseudomonadota</taxon>
        <taxon>Gammaproteobacteria</taxon>
        <taxon>Enterobacterales</taxon>
        <taxon>Enterobacteriaceae</taxon>
        <taxon>Salmonella</taxon>
    </lineage>
</organism>
<proteinExistence type="predicted"/>
<evidence type="ECO:0000313" key="3">
    <source>
        <dbReference type="EMBL" id="HAD0042055.1"/>
    </source>
</evidence>
<dbReference type="EMBL" id="DAANNC010000036">
    <property type="protein sequence ID" value="HAD0571241.1"/>
    <property type="molecule type" value="Genomic_DNA"/>
</dbReference>
<evidence type="ECO:0000313" key="9">
    <source>
        <dbReference type="EMBL" id="QVP92098.1"/>
    </source>
</evidence>
<reference evidence="9" key="4">
    <citation type="submission" date="2021-05" db="EMBL/GenBank/DDBJ databases">
        <title>Whole genome PacBio Sequel sequence of Salmonella enterica subsp. enterica.</title>
        <authorList>
            <person name="Hoffmann M."/>
            <person name="Balkey M."/>
            <person name="Luo Y."/>
        </authorList>
    </citation>
    <scope>NUCLEOTIDE SEQUENCE</scope>
    <source>
        <strain evidence="9">SGSC 2187</strain>
    </source>
</reference>
<protein>
    <submittedName>
        <fullName evidence="1">Uncharacterized protein</fullName>
    </submittedName>
</protein>
<dbReference type="EMBL" id="CP074615">
    <property type="protein sequence ID" value="QVP92098.1"/>
    <property type="molecule type" value="Genomic_DNA"/>
</dbReference>
<dbReference type="EMBL" id="DAANHC010000165">
    <property type="protein sequence ID" value="HAC9849024.1"/>
    <property type="molecule type" value="Genomic_DNA"/>
</dbReference>
<reference evidence="1" key="1">
    <citation type="journal article" date="2018" name="Genome Biol.">
        <title>SKESA: strategic k-mer extension for scrupulous assemblies.</title>
        <authorList>
            <person name="Souvorov A."/>
            <person name="Agarwala R."/>
            <person name="Lipman D.J."/>
        </authorList>
    </citation>
    <scope>NUCLEOTIDE SEQUENCE</scope>
    <source>
        <strain evidence="4">03-1253</strain>
        <strain evidence="5">6079U</strain>
        <strain evidence="1">A38596</strain>
        <strain evidence="2">A39129</strain>
        <strain evidence="3">R1796</strain>
        <strain evidence="8">Salmonella enterica</strain>
        <strain evidence="6">SSI_AA380</strain>
        <strain evidence="7">SSI_AA398</strain>
    </source>
</reference>
<evidence type="ECO:0000313" key="4">
    <source>
        <dbReference type="EMBL" id="HAD0056005.1"/>
    </source>
</evidence>
<evidence type="ECO:0000313" key="8">
    <source>
        <dbReference type="EMBL" id="HAE4235533.1"/>
    </source>
</evidence>
<sequence length="107" mass="11311">MGNGANQNPDISSFVLRDNPAGIYTSLPGGAIFQALNCFVPGNSPSGYVFPLPTTFPYVFKAATLTPQDAQGDITISPTYLIENNGAIRIFNPSGGDNSISVIYMGY</sequence>
<dbReference type="EMBL" id="DAANHQ010000177">
    <property type="protein sequence ID" value="HAC9920022.1"/>
    <property type="molecule type" value="Genomic_DNA"/>
</dbReference>
<dbReference type="EMBL" id="DAARWS010000007">
    <property type="protein sequence ID" value="HAE4235533.1"/>
    <property type="molecule type" value="Genomic_DNA"/>
</dbReference>
<dbReference type="EMBL" id="DAANQT010000006">
    <property type="protein sequence ID" value="HAD1029141.1"/>
    <property type="molecule type" value="Genomic_DNA"/>
</dbReference>
<reference evidence="9" key="2">
    <citation type="submission" date="2019-07" db="EMBL/GenBank/DDBJ databases">
        <authorList>
            <consortium name="GenomeTrakr network: Whole genome sequencing for foodborne pathogen traceback"/>
        </authorList>
    </citation>
    <scope>NUCLEOTIDE SEQUENCE</scope>
    <source>
        <strain evidence="9">SGSC 2187</strain>
    </source>
</reference>
<evidence type="ECO:0000313" key="2">
    <source>
        <dbReference type="EMBL" id="HAC9920022.1"/>
    </source>
</evidence>
<evidence type="ECO:0000313" key="1">
    <source>
        <dbReference type="EMBL" id="HAC9849024.1"/>
    </source>
</evidence>
<name>A0A611G2X9_SALTM</name>
<reference evidence="1" key="3">
    <citation type="submission" date="2019-08" db="EMBL/GenBank/DDBJ databases">
        <authorList>
            <consortium name="NCBI Pathogen Detection Project"/>
        </authorList>
    </citation>
    <scope>NUCLEOTIDE SEQUENCE</scope>
    <source>
        <strain evidence="4">03-1253</strain>
        <strain evidence="5">6079U</strain>
        <strain evidence="1">A38596</strain>
        <strain evidence="2">A39129</strain>
        <strain evidence="3">R1796</strain>
        <strain evidence="8">Salmonella enterica</strain>
        <strain evidence="6">SSI_AA380</strain>
        <strain evidence="7">SSI_AA398</strain>
    </source>
</reference>
<evidence type="ECO:0000313" key="6">
    <source>
        <dbReference type="EMBL" id="HAD0976733.1"/>
    </source>
</evidence>
<dbReference type="AlphaFoldDB" id="A0A611G2X9"/>
<evidence type="ECO:0000313" key="7">
    <source>
        <dbReference type="EMBL" id="HAD1029141.1"/>
    </source>
</evidence>